<feature type="transmembrane region" description="Helical" evidence="2">
    <location>
        <begin position="12"/>
        <end position="30"/>
    </location>
</feature>
<comment type="caution">
    <text evidence="3">The sequence shown here is derived from an EMBL/GenBank/DDBJ whole genome shotgun (WGS) entry which is preliminary data.</text>
</comment>
<evidence type="ECO:0000256" key="1">
    <source>
        <dbReference type="SAM" id="MobiDB-lite"/>
    </source>
</evidence>
<name>A0ABP0E5V0_9PEZI</name>
<dbReference type="Proteomes" id="UP001642502">
    <property type="component" value="Unassembled WGS sequence"/>
</dbReference>
<accession>A0ABP0E5V0</accession>
<evidence type="ECO:0000256" key="2">
    <source>
        <dbReference type="SAM" id="Phobius"/>
    </source>
</evidence>
<keyword evidence="2" id="KW-0472">Membrane</keyword>
<organism evidence="3 4">
    <name type="scientific">Sporothrix epigloea</name>
    <dbReference type="NCBI Taxonomy" id="1892477"/>
    <lineage>
        <taxon>Eukaryota</taxon>
        <taxon>Fungi</taxon>
        <taxon>Dikarya</taxon>
        <taxon>Ascomycota</taxon>
        <taxon>Pezizomycotina</taxon>
        <taxon>Sordariomycetes</taxon>
        <taxon>Sordariomycetidae</taxon>
        <taxon>Ophiostomatales</taxon>
        <taxon>Ophiostomataceae</taxon>
        <taxon>Sporothrix</taxon>
    </lineage>
</organism>
<sequence>MEPWAASDVTNLVGIYTILFCMVGVCYVMCEPIGGSKQPLKRAPEADKLASANAQARAQTQAREAQET</sequence>
<feature type="non-terminal residue" evidence="3">
    <location>
        <position position="68"/>
    </location>
</feature>
<feature type="compositionally biased region" description="Low complexity" evidence="1">
    <location>
        <begin position="54"/>
        <end position="68"/>
    </location>
</feature>
<proteinExistence type="predicted"/>
<reference evidence="3 4" key="1">
    <citation type="submission" date="2024-01" db="EMBL/GenBank/DDBJ databases">
        <authorList>
            <person name="Allen C."/>
            <person name="Tagirdzhanova G."/>
        </authorList>
    </citation>
    <scope>NUCLEOTIDE SEQUENCE [LARGE SCALE GENOMIC DNA]</scope>
    <source>
        <strain evidence="3 4">CBS 119000</strain>
    </source>
</reference>
<keyword evidence="2" id="KW-0812">Transmembrane</keyword>
<gene>
    <name evidence="3" type="ORF">SEPCBS119000_006343</name>
</gene>
<evidence type="ECO:0000313" key="3">
    <source>
        <dbReference type="EMBL" id="CAK7274771.1"/>
    </source>
</evidence>
<protein>
    <submittedName>
        <fullName evidence="3">Uncharacterized protein</fullName>
    </submittedName>
</protein>
<feature type="region of interest" description="Disordered" evidence="1">
    <location>
        <begin position="39"/>
        <end position="68"/>
    </location>
</feature>
<evidence type="ECO:0000313" key="4">
    <source>
        <dbReference type="Proteomes" id="UP001642502"/>
    </source>
</evidence>
<keyword evidence="4" id="KW-1185">Reference proteome</keyword>
<dbReference type="EMBL" id="CAWUON010000157">
    <property type="protein sequence ID" value="CAK7274771.1"/>
    <property type="molecule type" value="Genomic_DNA"/>
</dbReference>
<keyword evidence="2" id="KW-1133">Transmembrane helix</keyword>